<dbReference type="PANTHER" id="PTHR43489">
    <property type="entry name" value="ISOMERASE"/>
    <property type="match status" value="1"/>
</dbReference>
<reference evidence="5 6" key="1">
    <citation type="submission" date="2016-09" db="EMBL/GenBank/DDBJ databases">
        <authorList>
            <person name="Capua I."/>
            <person name="De Benedictis P."/>
            <person name="Joannis T."/>
            <person name="Lombin L.H."/>
            <person name="Cattoli G."/>
        </authorList>
    </citation>
    <scope>NUCLEOTIDE SEQUENCE [LARGE SCALE GENOMIC DNA]</scope>
    <source>
        <strain evidence="5 6">GluBS11</strain>
    </source>
</reference>
<evidence type="ECO:0000313" key="5">
    <source>
        <dbReference type="EMBL" id="SCP98572.1"/>
    </source>
</evidence>
<evidence type="ECO:0000256" key="3">
    <source>
        <dbReference type="PIRSR" id="PIRSR006241-50"/>
    </source>
</evidence>
<evidence type="ECO:0000256" key="2">
    <source>
        <dbReference type="PIRNR" id="PIRNR006241"/>
    </source>
</evidence>
<evidence type="ECO:0000256" key="1">
    <source>
        <dbReference type="ARBA" id="ARBA00023235"/>
    </source>
</evidence>
<dbReference type="OrthoDB" id="9786584at2"/>
<dbReference type="RefSeq" id="WP_091235619.1">
    <property type="nucleotide sequence ID" value="NZ_FMKA01000022.1"/>
</dbReference>
<dbReference type="STRING" id="1619234.SAMN05421730_102248"/>
<proteinExistence type="inferred from homology"/>
<dbReference type="Proteomes" id="UP000199315">
    <property type="component" value="Unassembled WGS sequence"/>
</dbReference>
<dbReference type="InterPro" id="IPR026040">
    <property type="entry name" value="HyI-like"/>
</dbReference>
<dbReference type="InterPro" id="IPR013022">
    <property type="entry name" value="Xyl_isomerase-like_TIM-brl"/>
</dbReference>
<gene>
    <name evidence="5" type="ORF">SAMN05421730_102248</name>
</gene>
<dbReference type="EMBL" id="FMKA01000022">
    <property type="protein sequence ID" value="SCP98572.1"/>
    <property type="molecule type" value="Genomic_DNA"/>
</dbReference>
<dbReference type="GO" id="GO:0016853">
    <property type="term" value="F:isomerase activity"/>
    <property type="evidence" value="ECO:0007669"/>
    <property type="project" value="UniProtKB-KW"/>
</dbReference>
<evidence type="ECO:0000313" key="6">
    <source>
        <dbReference type="Proteomes" id="UP000199315"/>
    </source>
</evidence>
<feature type="active site" description="Proton donor/acceptor" evidence="3">
    <location>
        <position position="237"/>
    </location>
</feature>
<organism evidence="5 6">
    <name type="scientific">Anaerobium acetethylicum</name>
    <dbReference type="NCBI Taxonomy" id="1619234"/>
    <lineage>
        <taxon>Bacteria</taxon>
        <taxon>Bacillati</taxon>
        <taxon>Bacillota</taxon>
        <taxon>Clostridia</taxon>
        <taxon>Lachnospirales</taxon>
        <taxon>Lachnospiraceae</taxon>
        <taxon>Anaerobium</taxon>
    </lineage>
</organism>
<dbReference type="SUPFAM" id="SSF51658">
    <property type="entry name" value="Xylose isomerase-like"/>
    <property type="match status" value="1"/>
</dbReference>
<dbReference type="Gene3D" id="3.20.20.150">
    <property type="entry name" value="Divalent-metal-dependent TIM barrel enzymes"/>
    <property type="match status" value="1"/>
</dbReference>
<accession>A0A1D3TWJ0</accession>
<protein>
    <submittedName>
        <fullName evidence="5">Hydroxypyruvate isomerase</fullName>
    </submittedName>
</protein>
<dbReference type="InterPro" id="IPR050417">
    <property type="entry name" value="Sugar_Epim/Isomerase"/>
</dbReference>
<feature type="active site" description="Proton donor/acceptor" evidence="3">
    <location>
        <position position="145"/>
    </location>
</feature>
<feature type="domain" description="Xylose isomerase-like TIM barrel" evidence="4">
    <location>
        <begin position="32"/>
        <end position="239"/>
    </location>
</feature>
<dbReference type="AlphaFoldDB" id="A0A1D3TWJ0"/>
<comment type="similarity">
    <text evidence="2">Belongs to the hyi family.</text>
</comment>
<evidence type="ECO:0000259" key="4">
    <source>
        <dbReference type="Pfam" id="PF01261"/>
    </source>
</evidence>
<keyword evidence="1 2" id="KW-0413">Isomerase</keyword>
<keyword evidence="6" id="KW-1185">Reference proteome</keyword>
<name>A0A1D3TWJ0_9FIRM</name>
<keyword evidence="5" id="KW-0670">Pyruvate</keyword>
<sequence>MKYCLCIDLLYLELGPAGPVFSDTTKLLAGMELAKKTGYKAVEFWDWDTRDWKALVQKKQELGLEVSAICAKDRGTLADASTHDKAVQGMKETIEAAKQFECKNIIIVANAMKEVGREESHKNIVEGMKKLVPLAEEAGVTLILEPIVGSYFTDSAEPFAMLEEVDSENVKLLYDIFHYQTMEGNVIPAIKKNLDKIGHIHAAGCPERHEITDGELNYDYIIREIKKMGYDKYFGIEYLPTKDKEVSVIECKELIENA</sequence>
<dbReference type="InterPro" id="IPR036237">
    <property type="entry name" value="Xyl_isomerase-like_sf"/>
</dbReference>
<dbReference type="PIRSF" id="PIRSF006241">
    <property type="entry name" value="HyI"/>
    <property type="match status" value="1"/>
</dbReference>
<dbReference type="Pfam" id="PF01261">
    <property type="entry name" value="AP_endonuc_2"/>
    <property type="match status" value="1"/>
</dbReference>